<evidence type="ECO:0000256" key="1">
    <source>
        <dbReference type="SAM" id="MobiDB-lite"/>
    </source>
</evidence>
<dbReference type="PANTHER" id="PTHR31876:SF26">
    <property type="entry name" value="PROTEIN LIKE COV 2"/>
    <property type="match status" value="1"/>
</dbReference>
<feature type="compositionally biased region" description="Low complexity" evidence="1">
    <location>
        <begin position="259"/>
        <end position="268"/>
    </location>
</feature>
<evidence type="ECO:0008006" key="5">
    <source>
        <dbReference type="Google" id="ProtNLM"/>
    </source>
</evidence>
<dbReference type="PANTHER" id="PTHR31876">
    <property type="entry name" value="COV-LIKE PROTEIN 1"/>
    <property type="match status" value="1"/>
</dbReference>
<feature type="transmembrane region" description="Helical" evidence="2">
    <location>
        <begin position="86"/>
        <end position="107"/>
    </location>
</feature>
<dbReference type="PATRIC" id="fig|1227456.3.peg.3569"/>
<name>M0MY47_9EURY</name>
<feature type="transmembrane region" description="Helical" evidence="2">
    <location>
        <begin position="53"/>
        <end position="74"/>
    </location>
</feature>
<comment type="caution">
    <text evidence="3">The sequence shown here is derived from an EMBL/GenBank/DDBJ whole genome shotgun (WGS) entry which is preliminary data.</text>
</comment>
<dbReference type="Pfam" id="PF04367">
    <property type="entry name" value="DUF502"/>
    <property type="match status" value="1"/>
</dbReference>
<accession>M0MY47</accession>
<dbReference type="AlphaFoldDB" id="M0MY47"/>
<gene>
    <name evidence="3" type="ORF">C450_17547</name>
</gene>
<dbReference type="RefSeq" id="WP_005045562.1">
    <property type="nucleotide sequence ID" value="NZ_AOME01000078.1"/>
</dbReference>
<evidence type="ECO:0000256" key="2">
    <source>
        <dbReference type="SAM" id="Phobius"/>
    </source>
</evidence>
<protein>
    <recommendedName>
        <fullName evidence="5">DUF502 domain-containing protein</fullName>
    </recommendedName>
</protein>
<keyword evidence="2" id="KW-1133">Transmembrane helix</keyword>
<keyword evidence="2" id="KW-0472">Membrane</keyword>
<dbReference type="EMBL" id="AOME01000078">
    <property type="protein sequence ID" value="EMA49345.1"/>
    <property type="molecule type" value="Genomic_DNA"/>
</dbReference>
<proteinExistence type="predicted"/>
<evidence type="ECO:0000313" key="3">
    <source>
        <dbReference type="EMBL" id="EMA49345.1"/>
    </source>
</evidence>
<keyword evidence="2" id="KW-0812">Transmembrane</keyword>
<reference evidence="3 4" key="1">
    <citation type="journal article" date="2014" name="PLoS Genet.">
        <title>Phylogenetically driven sequencing of extremely halophilic archaea reveals strategies for static and dynamic osmo-response.</title>
        <authorList>
            <person name="Becker E.A."/>
            <person name="Seitzer P.M."/>
            <person name="Tritt A."/>
            <person name="Larsen D."/>
            <person name="Krusor M."/>
            <person name="Yao A.I."/>
            <person name="Wu D."/>
            <person name="Madern D."/>
            <person name="Eisen J.A."/>
            <person name="Darling A.E."/>
            <person name="Facciotti M.T."/>
        </authorList>
    </citation>
    <scope>NUCLEOTIDE SEQUENCE [LARGE SCALE GENOMIC DNA]</scope>
    <source>
        <strain evidence="3 4">DSM 8989</strain>
    </source>
</reference>
<dbReference type="OrthoDB" id="51558at2157"/>
<dbReference type="Proteomes" id="UP000011625">
    <property type="component" value="Unassembled WGS sequence"/>
</dbReference>
<feature type="region of interest" description="Disordered" evidence="1">
    <location>
        <begin position="252"/>
        <end position="301"/>
    </location>
</feature>
<dbReference type="STRING" id="1227456.C450_17547"/>
<evidence type="ECO:0000313" key="4">
    <source>
        <dbReference type="Proteomes" id="UP000011625"/>
    </source>
</evidence>
<keyword evidence="4" id="KW-1185">Reference proteome</keyword>
<dbReference type="InterPro" id="IPR007462">
    <property type="entry name" value="COV1-like"/>
</dbReference>
<sequence>MSDVDAAATTAPGTNAGVRETLREWVITGAALTIPFLITVMVLAFVLNFVSDLLTPIVGVARYFGLVSPMVVMARSLGLGPEFGSVLIELGTVLVLVAIILGVGIVATHTSSDREFSKLFHTAMEAIPGVGSVYTSFRRMSDVLIESDTSSFQEVKLIEFPNEGTYSFAFVTAEPPASVDDAARHDDLRTLFMPLAPNPVMGGFLIHVPAEQIYDVDLTVEEAVSAIVTSGVAIGDTDDATSLSADELAALGRYGGAGPASSESTEPTEPTDTEEAIVGATDGAEPAISKTNDGTARNEES</sequence>
<feature type="transmembrane region" description="Helical" evidence="2">
    <location>
        <begin position="25"/>
        <end position="47"/>
    </location>
</feature>
<organism evidence="3 4">
    <name type="scientific">Halococcus salifodinae DSM 8989</name>
    <dbReference type="NCBI Taxonomy" id="1227456"/>
    <lineage>
        <taxon>Archaea</taxon>
        <taxon>Methanobacteriati</taxon>
        <taxon>Methanobacteriota</taxon>
        <taxon>Stenosarchaea group</taxon>
        <taxon>Halobacteria</taxon>
        <taxon>Halobacteriales</taxon>
        <taxon>Halococcaceae</taxon>
        <taxon>Halococcus</taxon>
    </lineage>
</organism>